<dbReference type="AlphaFoldDB" id="A0A1B8HME6"/>
<evidence type="ECO:0000313" key="2">
    <source>
        <dbReference type="Proteomes" id="UP000092247"/>
    </source>
</evidence>
<comment type="caution">
    <text evidence="1">The sequence shown here is derived from an EMBL/GenBank/DDBJ whole genome shotgun (WGS) entry which is preliminary data.</text>
</comment>
<dbReference type="EMBL" id="LZEX01000003">
    <property type="protein sequence ID" value="OBU10586.1"/>
    <property type="molecule type" value="Genomic_DNA"/>
</dbReference>
<accession>A0A1B8HME6</accession>
<sequence length="104" mass="12191">MQTEKFLWVICYCCEGHGKVDNLAFSDGFTGSEWNELDDEFRDEYRKGSYDVQCSVCKGSGKVKEPDVSRMTFAEKRVLVAERREAREDAEYRRQTAHEQRMGY</sequence>
<dbReference type="Proteomes" id="UP000092247">
    <property type="component" value="Unassembled WGS sequence"/>
</dbReference>
<organism evidence="1 2">
    <name type="scientific">Morganella psychrotolerans</name>
    <dbReference type="NCBI Taxonomy" id="368603"/>
    <lineage>
        <taxon>Bacteria</taxon>
        <taxon>Pseudomonadati</taxon>
        <taxon>Pseudomonadota</taxon>
        <taxon>Gammaproteobacteria</taxon>
        <taxon>Enterobacterales</taxon>
        <taxon>Morganellaceae</taxon>
        <taxon>Morganella</taxon>
    </lineage>
</organism>
<evidence type="ECO:0000313" key="1">
    <source>
        <dbReference type="EMBL" id="OBU10586.1"/>
    </source>
</evidence>
<name>A0A1B8HME6_9GAMM</name>
<reference evidence="1 2" key="1">
    <citation type="submission" date="2016-06" db="EMBL/GenBank/DDBJ databases">
        <authorList>
            <person name="Kjaerup R.B."/>
            <person name="Dalgaard T.S."/>
            <person name="Juul-Madsen H.R."/>
        </authorList>
    </citation>
    <scope>NUCLEOTIDE SEQUENCE [LARGE SCALE GENOMIC DNA]</scope>
    <source>
        <strain evidence="1 2">GCSL-Mp3</strain>
    </source>
</reference>
<gene>
    <name evidence="1" type="ORF">AYY17_15710</name>
</gene>
<protein>
    <submittedName>
        <fullName evidence="1">Uncharacterized protein</fullName>
    </submittedName>
</protein>
<proteinExistence type="predicted"/>